<sequence>MRMSSSDHTCQLQAKNDKNNNNIVVEEVESRLCAMCVHTKSLDEGDSMLRVRRRSKGGKQLDRALTINIPCLTEKPPKVKRASSSVIRRSPNNKVLYRTLTPSCCPDSRKPLSCRPPTPFFNEETQSKRRSKQFSFEDEVEDDVESENDCEDTKL</sequence>
<dbReference type="EnsemblMetazoa" id="CLYHEMT007166.1">
    <property type="protein sequence ID" value="CLYHEMP007166.1"/>
    <property type="gene ID" value="CLYHEMG007166"/>
</dbReference>
<dbReference type="AlphaFoldDB" id="A0A7M5V093"/>
<feature type="compositionally biased region" description="Acidic residues" evidence="1">
    <location>
        <begin position="136"/>
        <end position="155"/>
    </location>
</feature>
<keyword evidence="3" id="KW-1185">Reference proteome</keyword>
<proteinExistence type="predicted"/>
<organism evidence="2 3">
    <name type="scientific">Clytia hemisphaerica</name>
    <dbReference type="NCBI Taxonomy" id="252671"/>
    <lineage>
        <taxon>Eukaryota</taxon>
        <taxon>Metazoa</taxon>
        <taxon>Cnidaria</taxon>
        <taxon>Hydrozoa</taxon>
        <taxon>Hydroidolina</taxon>
        <taxon>Leptothecata</taxon>
        <taxon>Obeliida</taxon>
        <taxon>Clytiidae</taxon>
        <taxon>Clytia</taxon>
    </lineage>
</organism>
<reference evidence="2" key="1">
    <citation type="submission" date="2021-01" db="UniProtKB">
        <authorList>
            <consortium name="EnsemblMetazoa"/>
        </authorList>
    </citation>
    <scope>IDENTIFICATION</scope>
</reference>
<evidence type="ECO:0000313" key="2">
    <source>
        <dbReference type="EnsemblMetazoa" id="CLYHEMP007166.1"/>
    </source>
</evidence>
<dbReference type="Proteomes" id="UP000594262">
    <property type="component" value="Unplaced"/>
</dbReference>
<name>A0A7M5V093_9CNID</name>
<feature type="region of interest" description="Disordered" evidence="1">
    <location>
        <begin position="106"/>
        <end position="155"/>
    </location>
</feature>
<evidence type="ECO:0000313" key="3">
    <source>
        <dbReference type="Proteomes" id="UP000594262"/>
    </source>
</evidence>
<accession>A0A7M5V093</accession>
<protein>
    <submittedName>
        <fullName evidence="2">Uncharacterized protein</fullName>
    </submittedName>
</protein>
<evidence type="ECO:0000256" key="1">
    <source>
        <dbReference type="SAM" id="MobiDB-lite"/>
    </source>
</evidence>